<evidence type="ECO:0000256" key="3">
    <source>
        <dbReference type="ARBA" id="ARBA00012737"/>
    </source>
</evidence>
<dbReference type="GO" id="GO:0004066">
    <property type="term" value="F:asparagine synthase (glutamine-hydrolyzing) activity"/>
    <property type="evidence" value="ECO:0007669"/>
    <property type="project" value="UniProtKB-EC"/>
</dbReference>
<dbReference type="PANTHER" id="PTHR43284">
    <property type="entry name" value="ASPARAGINE SYNTHETASE (GLUTAMINE-HYDROLYZING)"/>
    <property type="match status" value="1"/>
</dbReference>
<evidence type="ECO:0000256" key="8">
    <source>
        <dbReference type="PIRSR" id="PIRSR001589-1"/>
    </source>
</evidence>
<evidence type="ECO:0000256" key="4">
    <source>
        <dbReference type="ARBA" id="ARBA00022741"/>
    </source>
</evidence>
<dbReference type="AlphaFoldDB" id="A0A173MMI3"/>
<dbReference type="PANTHER" id="PTHR43284:SF1">
    <property type="entry name" value="ASPARAGINE SYNTHETASE"/>
    <property type="match status" value="1"/>
</dbReference>
<dbReference type="InterPro" id="IPR051786">
    <property type="entry name" value="ASN_synthetase/amidase"/>
</dbReference>
<gene>
    <name evidence="12" type="ORF">SAMN05421788_101130</name>
</gene>
<sequence>MCGIGGILYSTGTRNLLQQQITQLAVRQQHRGPDGEGLWLQSPHALCHQRLSLVDEKGSAQPFADASGRYMLVYNGEVYNYQELRRELQPYYRFTTEGDTEVVLAAWLIWGVSCVQRFTGMFAFLIWDTVTETAFAARDAVGVKPFVYTVQQQTFLFASEVKALLAVISTPAINEYALAEYVIAPYLSGDGEAIHNGICYLQPGTYLQISRGAVTTHSWYRFGWQQQQQPEEVLTAQMADALAQSVAMSLRADVPVGLFFSGGLDSSLLGAIAAEQAAYKPTAYTITFQQHHDIQFDATTIVNADDLPYAQKLAHTLQLPFHRVEARHRSLAGSLQLLAQINDRIPAWEQEFSQHFLSIAAAKKVKAVMVGDAADEINYGYFFLLKDTVNTSPLGLLNLFGGTERLGLLSPRLQRLQPLEYLNHTYRQLAAEAGYDFARGGEESVLAMSTLVHRRWLQRLLHNGDIHTMHAGLEARVPFANREVLTVASQVLPRYGFKAGMEKYVVRTAALGWLDKAYAWRKKSALPRDPRLGKGYQQVLHTLLQQRNDFVDACLHRPALEALCQLPTVTENERMMLFNMICLINWSKVYAN</sequence>
<evidence type="ECO:0000256" key="5">
    <source>
        <dbReference type="ARBA" id="ARBA00022840"/>
    </source>
</evidence>
<dbReference type="Gene3D" id="3.40.50.620">
    <property type="entry name" value="HUPs"/>
    <property type="match status" value="1"/>
</dbReference>
<keyword evidence="8" id="KW-0061">Asparagine biosynthesis</keyword>
<dbReference type="STRING" id="477680.SAMN05421788_101130"/>
<protein>
    <recommendedName>
        <fullName evidence="3">asparagine synthase (glutamine-hydrolyzing)</fullName>
        <ecNumber evidence="3">6.3.5.4</ecNumber>
    </recommendedName>
</protein>
<keyword evidence="8" id="KW-0028">Amino-acid biosynthesis</keyword>
<name>A0A173MMI3_9BACT</name>
<reference evidence="13" key="1">
    <citation type="submission" date="2017-01" db="EMBL/GenBank/DDBJ databases">
        <authorList>
            <person name="Varghese N."/>
            <person name="Submissions S."/>
        </authorList>
    </citation>
    <scope>NUCLEOTIDE SEQUENCE [LARGE SCALE GENOMIC DNA]</scope>
    <source>
        <strain evidence="13">DSM 21054</strain>
    </source>
</reference>
<feature type="binding site" evidence="9">
    <location>
        <position position="99"/>
    </location>
    <ligand>
        <name>L-glutamine</name>
        <dbReference type="ChEBI" id="CHEBI:58359"/>
    </ligand>
</feature>
<dbReference type="CDD" id="cd01991">
    <property type="entry name" value="Asn_synthase_B_C"/>
    <property type="match status" value="1"/>
</dbReference>
<keyword evidence="6 8" id="KW-0315">Glutamine amidotransferase</keyword>
<dbReference type="GO" id="GO:0006529">
    <property type="term" value="P:asparagine biosynthetic process"/>
    <property type="evidence" value="ECO:0007669"/>
    <property type="project" value="UniProtKB-KW"/>
</dbReference>
<comment type="catalytic activity">
    <reaction evidence="7">
        <text>L-aspartate + L-glutamine + ATP + H2O = L-asparagine + L-glutamate + AMP + diphosphate + H(+)</text>
        <dbReference type="Rhea" id="RHEA:12228"/>
        <dbReference type="ChEBI" id="CHEBI:15377"/>
        <dbReference type="ChEBI" id="CHEBI:15378"/>
        <dbReference type="ChEBI" id="CHEBI:29985"/>
        <dbReference type="ChEBI" id="CHEBI:29991"/>
        <dbReference type="ChEBI" id="CHEBI:30616"/>
        <dbReference type="ChEBI" id="CHEBI:33019"/>
        <dbReference type="ChEBI" id="CHEBI:58048"/>
        <dbReference type="ChEBI" id="CHEBI:58359"/>
        <dbReference type="ChEBI" id="CHEBI:456215"/>
        <dbReference type="EC" id="6.3.5.4"/>
    </reaction>
</comment>
<dbReference type="EMBL" id="FTOR01000001">
    <property type="protein sequence ID" value="SIS59686.1"/>
    <property type="molecule type" value="Genomic_DNA"/>
</dbReference>
<dbReference type="EC" id="6.3.5.4" evidence="3"/>
<dbReference type="Gene3D" id="3.60.20.10">
    <property type="entry name" value="Glutamine Phosphoribosylpyrophosphate, subunit 1, domain 1"/>
    <property type="match status" value="1"/>
</dbReference>
<dbReference type="InterPro" id="IPR001962">
    <property type="entry name" value="Asn_synthase"/>
</dbReference>
<dbReference type="CDD" id="cd00712">
    <property type="entry name" value="AsnB"/>
    <property type="match status" value="1"/>
</dbReference>
<dbReference type="InterPro" id="IPR006426">
    <property type="entry name" value="Asn_synth_AEB"/>
</dbReference>
<dbReference type="InterPro" id="IPR033738">
    <property type="entry name" value="AsnB_N"/>
</dbReference>
<dbReference type="InterPro" id="IPR014729">
    <property type="entry name" value="Rossmann-like_a/b/a_fold"/>
</dbReference>
<evidence type="ECO:0000256" key="2">
    <source>
        <dbReference type="ARBA" id="ARBA00005752"/>
    </source>
</evidence>
<feature type="active site" description="For GATase activity" evidence="8">
    <location>
        <position position="2"/>
    </location>
</feature>
<dbReference type="SUPFAM" id="SSF56235">
    <property type="entry name" value="N-terminal nucleophile aminohydrolases (Ntn hydrolases)"/>
    <property type="match status" value="1"/>
</dbReference>
<dbReference type="PROSITE" id="PS51278">
    <property type="entry name" value="GATASE_TYPE_2"/>
    <property type="match status" value="1"/>
</dbReference>
<comment type="similarity">
    <text evidence="2">Belongs to the asparagine synthetase family.</text>
</comment>
<accession>A0A173MMI3</accession>
<dbReference type="PIRSF" id="PIRSF001589">
    <property type="entry name" value="Asn_synthetase_glu-h"/>
    <property type="match status" value="1"/>
</dbReference>
<evidence type="ECO:0000256" key="1">
    <source>
        <dbReference type="ARBA" id="ARBA00005187"/>
    </source>
</evidence>
<dbReference type="NCBIfam" id="TIGR01536">
    <property type="entry name" value="asn_synth_AEB"/>
    <property type="match status" value="1"/>
</dbReference>
<dbReference type="InterPro" id="IPR017932">
    <property type="entry name" value="GATase_2_dom"/>
</dbReference>
<dbReference type="Pfam" id="PF00733">
    <property type="entry name" value="Asn_synthase"/>
    <property type="match status" value="1"/>
</dbReference>
<evidence type="ECO:0000256" key="6">
    <source>
        <dbReference type="ARBA" id="ARBA00022962"/>
    </source>
</evidence>
<evidence type="ECO:0000259" key="11">
    <source>
        <dbReference type="PROSITE" id="PS51278"/>
    </source>
</evidence>
<evidence type="ECO:0000256" key="7">
    <source>
        <dbReference type="ARBA" id="ARBA00048741"/>
    </source>
</evidence>
<organism evidence="12 13">
    <name type="scientific">Filimonas lacunae</name>
    <dbReference type="NCBI Taxonomy" id="477680"/>
    <lineage>
        <taxon>Bacteria</taxon>
        <taxon>Pseudomonadati</taxon>
        <taxon>Bacteroidota</taxon>
        <taxon>Chitinophagia</taxon>
        <taxon>Chitinophagales</taxon>
        <taxon>Chitinophagaceae</taxon>
        <taxon>Filimonas</taxon>
    </lineage>
</organism>
<proteinExistence type="inferred from homology"/>
<dbReference type="InterPro" id="IPR029055">
    <property type="entry name" value="Ntn_hydrolases_N"/>
</dbReference>
<evidence type="ECO:0000256" key="10">
    <source>
        <dbReference type="PIRSR" id="PIRSR001589-3"/>
    </source>
</evidence>
<evidence type="ECO:0000313" key="13">
    <source>
        <dbReference type="Proteomes" id="UP000186917"/>
    </source>
</evidence>
<dbReference type="GO" id="GO:0005524">
    <property type="term" value="F:ATP binding"/>
    <property type="evidence" value="ECO:0007669"/>
    <property type="project" value="UniProtKB-KW"/>
</dbReference>
<dbReference type="OrthoDB" id="9763290at2"/>
<dbReference type="Proteomes" id="UP000186917">
    <property type="component" value="Unassembled WGS sequence"/>
</dbReference>
<keyword evidence="5 9" id="KW-0067">ATP-binding</keyword>
<comment type="pathway">
    <text evidence="1">Amino-acid biosynthesis; L-asparagine biosynthesis; L-asparagine from L-aspartate (L-Gln route): step 1/1.</text>
</comment>
<evidence type="ECO:0000256" key="9">
    <source>
        <dbReference type="PIRSR" id="PIRSR001589-2"/>
    </source>
</evidence>
<evidence type="ECO:0000313" key="12">
    <source>
        <dbReference type="EMBL" id="SIS59686.1"/>
    </source>
</evidence>
<feature type="site" description="Important for beta-aspartyl-AMP intermediate formation" evidence="10">
    <location>
        <position position="372"/>
    </location>
</feature>
<feature type="domain" description="Glutamine amidotransferase type-2" evidence="11">
    <location>
        <begin position="2"/>
        <end position="212"/>
    </location>
</feature>
<dbReference type="Pfam" id="PF13537">
    <property type="entry name" value="GATase_7"/>
    <property type="match status" value="1"/>
</dbReference>
<dbReference type="KEGG" id="fln:FLA_4717"/>
<keyword evidence="13" id="KW-1185">Reference proteome</keyword>
<keyword evidence="4 9" id="KW-0547">Nucleotide-binding</keyword>
<dbReference type="RefSeq" id="WP_076374675.1">
    <property type="nucleotide sequence ID" value="NZ_AP017422.1"/>
</dbReference>
<dbReference type="SUPFAM" id="SSF52402">
    <property type="entry name" value="Adenine nucleotide alpha hydrolases-like"/>
    <property type="match status" value="1"/>
</dbReference>